<dbReference type="AlphaFoldDB" id="A0A6G9GTF7"/>
<dbReference type="KEGG" id="slia:HA039_02710"/>
<evidence type="ECO:0000313" key="2">
    <source>
        <dbReference type="EMBL" id="QIQ01349.1"/>
    </source>
</evidence>
<evidence type="ECO:0000256" key="1">
    <source>
        <dbReference type="SAM" id="MobiDB-lite"/>
    </source>
</evidence>
<name>A0A6G9GTF7_9ACTN</name>
<proteinExistence type="predicted"/>
<dbReference type="RefSeq" id="WP_167023178.1">
    <property type="nucleotide sequence ID" value="NZ_CP050177.1"/>
</dbReference>
<protein>
    <submittedName>
        <fullName evidence="2">Uncharacterized protein</fullName>
    </submittedName>
</protein>
<evidence type="ECO:0000313" key="3">
    <source>
        <dbReference type="Proteomes" id="UP000501179"/>
    </source>
</evidence>
<sequence length="71" mass="7693">MTFSPPVPCWAPEPHSEVQDLAELCDVLVVMPGMPLFGFWTGWWNHGEGGSGSRAPGGTELRRRAQQGGGR</sequence>
<gene>
    <name evidence="2" type="ORF">HA039_02710</name>
</gene>
<organism evidence="2 3">
    <name type="scientific">Streptomyces liangshanensis</name>
    <dbReference type="NCBI Taxonomy" id="2717324"/>
    <lineage>
        <taxon>Bacteria</taxon>
        <taxon>Bacillati</taxon>
        <taxon>Actinomycetota</taxon>
        <taxon>Actinomycetes</taxon>
        <taxon>Kitasatosporales</taxon>
        <taxon>Streptomycetaceae</taxon>
        <taxon>Streptomyces</taxon>
    </lineage>
</organism>
<feature type="region of interest" description="Disordered" evidence="1">
    <location>
        <begin position="48"/>
        <end position="71"/>
    </location>
</feature>
<dbReference type="EMBL" id="CP050177">
    <property type="protein sequence ID" value="QIQ01349.1"/>
    <property type="molecule type" value="Genomic_DNA"/>
</dbReference>
<reference evidence="2 3" key="1">
    <citation type="submission" date="2020-03" db="EMBL/GenBank/DDBJ databases">
        <title>A novel species.</title>
        <authorList>
            <person name="Gao J."/>
        </authorList>
    </citation>
    <scope>NUCLEOTIDE SEQUENCE [LARGE SCALE GENOMIC DNA]</scope>
    <source>
        <strain evidence="2 3">QMT-12</strain>
    </source>
</reference>
<keyword evidence="3" id="KW-1185">Reference proteome</keyword>
<accession>A0A6G9GTF7</accession>
<dbReference type="Proteomes" id="UP000501179">
    <property type="component" value="Chromosome"/>
</dbReference>